<evidence type="ECO:0000313" key="3">
    <source>
        <dbReference type="EMBL" id="GGC37753.1"/>
    </source>
</evidence>
<name>A0ABQ1MEM8_9SPHI</name>
<evidence type="ECO:0000256" key="1">
    <source>
        <dbReference type="ARBA" id="ARBA00009820"/>
    </source>
</evidence>
<dbReference type="PANTHER" id="PTHR36842:SF1">
    <property type="entry name" value="PROTEIN TOLB"/>
    <property type="match status" value="1"/>
</dbReference>
<gene>
    <name evidence="3" type="ORF">GCM10011386_32340</name>
</gene>
<reference evidence="4" key="1">
    <citation type="journal article" date="2019" name="Int. J. Syst. Evol. Microbiol.">
        <title>The Global Catalogue of Microorganisms (GCM) 10K type strain sequencing project: providing services to taxonomists for standard genome sequencing and annotation.</title>
        <authorList>
            <consortium name="The Broad Institute Genomics Platform"/>
            <consortium name="The Broad Institute Genome Sequencing Center for Infectious Disease"/>
            <person name="Wu L."/>
            <person name="Ma J."/>
        </authorList>
    </citation>
    <scope>NUCLEOTIDE SEQUENCE [LARGE SCALE GENOMIC DNA]</scope>
    <source>
        <strain evidence="4">CGMCC 1.15342</strain>
    </source>
</reference>
<dbReference type="Pfam" id="PF07676">
    <property type="entry name" value="PD40"/>
    <property type="match status" value="1"/>
</dbReference>
<dbReference type="EMBL" id="BMIK01000012">
    <property type="protein sequence ID" value="GGC37753.1"/>
    <property type="molecule type" value="Genomic_DNA"/>
</dbReference>
<dbReference type="Proteomes" id="UP000597338">
    <property type="component" value="Unassembled WGS sequence"/>
</dbReference>
<proteinExistence type="inferred from homology"/>
<evidence type="ECO:0000313" key="4">
    <source>
        <dbReference type="Proteomes" id="UP000597338"/>
    </source>
</evidence>
<dbReference type="PANTHER" id="PTHR36842">
    <property type="entry name" value="PROTEIN TOLB HOMOLOG"/>
    <property type="match status" value="1"/>
</dbReference>
<dbReference type="SUPFAM" id="SSF82171">
    <property type="entry name" value="DPP6 N-terminal domain-like"/>
    <property type="match status" value="1"/>
</dbReference>
<feature type="region of interest" description="Disordered" evidence="2">
    <location>
        <begin position="308"/>
        <end position="328"/>
    </location>
</feature>
<dbReference type="InterPro" id="IPR011042">
    <property type="entry name" value="6-blade_b-propeller_TolB-like"/>
</dbReference>
<sequence>MLIFAGMASQIVYRLLSMVFLLTVAEACHRNEKPVIMFQEVQLTHSPQGHTLHNTQAFSRDGQWIVYDARNDDSQIGSTGSIGMVNVETGEIRTLYQTQHQTVYGPGVGAATFSPTQDRVLFIHGIRNADASRPYGITRRTGVAIDIDRPQQPIFMDARDIIPPYTPGALRGGTHAHSWSGDGQWISFTYNDYVMEQLAKTDTAVQDLRMVGIMVPKPVTVPPDSTLENNSGICFSVVVTDVTENPVPGSDAIDKAFDECWIGKEGYHKPDGTLQRRAIAFQGNVRNAEGKTLTEIFVVDLPDELPTEANGQPLEGTATSRPGVPKGVSQRRITHSAHGVEGPRHWLRTTPDGALICYLAKDPNGVIQLFGISPNGGNPVAITRNKFSVQSPFNIDPSGTWIAYIADNSVFITEIATGVTERITPRFTDAEKPIGAPNWSPDGKAIAYNRNTIVDQEYFLQIFLLHR</sequence>
<organism evidence="3 4">
    <name type="scientific">Parapedobacter defluvii</name>
    <dbReference type="NCBI Taxonomy" id="2045106"/>
    <lineage>
        <taxon>Bacteria</taxon>
        <taxon>Pseudomonadati</taxon>
        <taxon>Bacteroidota</taxon>
        <taxon>Sphingobacteriia</taxon>
        <taxon>Sphingobacteriales</taxon>
        <taxon>Sphingobacteriaceae</taxon>
        <taxon>Parapedobacter</taxon>
    </lineage>
</organism>
<comment type="similarity">
    <text evidence="1">Belongs to the TolB family.</text>
</comment>
<protein>
    <submittedName>
        <fullName evidence="3">Biopolymer transporter Tol</fullName>
    </submittedName>
</protein>
<dbReference type="Pfam" id="PF12566">
    <property type="entry name" value="DUF3748"/>
    <property type="match status" value="1"/>
</dbReference>
<accession>A0ABQ1MEM8</accession>
<dbReference type="InterPro" id="IPR011659">
    <property type="entry name" value="WD40"/>
</dbReference>
<comment type="caution">
    <text evidence="3">The sequence shown here is derived from an EMBL/GenBank/DDBJ whole genome shotgun (WGS) entry which is preliminary data.</text>
</comment>
<dbReference type="InterPro" id="IPR022223">
    <property type="entry name" value="DUF3748"/>
</dbReference>
<dbReference type="Gene3D" id="2.120.10.30">
    <property type="entry name" value="TolB, C-terminal domain"/>
    <property type="match status" value="2"/>
</dbReference>
<keyword evidence="4" id="KW-1185">Reference proteome</keyword>
<evidence type="ECO:0000256" key="2">
    <source>
        <dbReference type="SAM" id="MobiDB-lite"/>
    </source>
</evidence>